<dbReference type="STRING" id="583355.Caka_0999"/>
<evidence type="ECO:0000313" key="4">
    <source>
        <dbReference type="Proteomes" id="UP000000925"/>
    </source>
</evidence>
<keyword evidence="1" id="KW-0472">Membrane</keyword>
<name>D5ER28_CORAD</name>
<reference evidence="3 4" key="1">
    <citation type="journal article" date="2010" name="Stand. Genomic Sci.">
        <title>Complete genome sequence of Coraliomargarita akajimensis type strain (04OKA010-24).</title>
        <authorList>
            <person name="Mavromatis K."/>
            <person name="Abt B."/>
            <person name="Brambilla E."/>
            <person name="Lapidus A."/>
            <person name="Copeland A."/>
            <person name="Deshpande S."/>
            <person name="Nolan M."/>
            <person name="Lucas S."/>
            <person name="Tice H."/>
            <person name="Cheng J.F."/>
            <person name="Han C."/>
            <person name="Detter J.C."/>
            <person name="Woyke T."/>
            <person name="Goodwin L."/>
            <person name="Pitluck S."/>
            <person name="Held B."/>
            <person name="Brettin T."/>
            <person name="Tapia R."/>
            <person name="Ivanova N."/>
            <person name="Mikhailova N."/>
            <person name="Pati A."/>
            <person name="Liolios K."/>
            <person name="Chen A."/>
            <person name="Palaniappan K."/>
            <person name="Land M."/>
            <person name="Hauser L."/>
            <person name="Chang Y.J."/>
            <person name="Jeffries C.D."/>
            <person name="Rohde M."/>
            <person name="Goker M."/>
            <person name="Bristow J."/>
            <person name="Eisen J.A."/>
            <person name="Markowitz V."/>
            <person name="Hugenholtz P."/>
            <person name="Klenk H.P."/>
            <person name="Kyrpides N.C."/>
        </authorList>
    </citation>
    <scope>NUCLEOTIDE SEQUENCE [LARGE SCALE GENOMIC DNA]</scope>
    <source>
        <strain evidence="4">DSM 45221 / IAM 15411 / JCM 23193 / KCTC 12865</strain>
    </source>
</reference>
<keyword evidence="4" id="KW-1185">Reference proteome</keyword>
<dbReference type="HOGENOM" id="CLU_1370157_0_0_0"/>
<dbReference type="EMBL" id="CP001998">
    <property type="protein sequence ID" value="ADE54021.1"/>
    <property type="molecule type" value="Genomic_DNA"/>
</dbReference>
<feature type="transmembrane region" description="Helical" evidence="1">
    <location>
        <begin position="177"/>
        <end position="194"/>
    </location>
</feature>
<evidence type="ECO:0000313" key="3">
    <source>
        <dbReference type="EMBL" id="ADE54021.1"/>
    </source>
</evidence>
<keyword evidence="1" id="KW-1133">Transmembrane helix</keyword>
<protein>
    <recommendedName>
        <fullName evidence="5">PEP-CTERM protein-sorting domain-containing protein</fullName>
    </recommendedName>
</protein>
<evidence type="ECO:0000256" key="2">
    <source>
        <dbReference type="SAM" id="SignalP"/>
    </source>
</evidence>
<evidence type="ECO:0008006" key="5">
    <source>
        <dbReference type="Google" id="ProtNLM"/>
    </source>
</evidence>
<dbReference type="RefSeq" id="WP_013042743.1">
    <property type="nucleotide sequence ID" value="NC_014008.1"/>
</dbReference>
<gene>
    <name evidence="3" type="ordered locus">Caka_0999</name>
</gene>
<dbReference type="AlphaFoldDB" id="D5ER28"/>
<accession>D5ER28</accession>
<proteinExistence type="predicted"/>
<dbReference type="KEGG" id="caa:Caka_0999"/>
<evidence type="ECO:0000256" key="1">
    <source>
        <dbReference type="SAM" id="Phobius"/>
    </source>
</evidence>
<keyword evidence="2" id="KW-0732">Signal</keyword>
<organism evidence="3 4">
    <name type="scientific">Coraliomargarita akajimensis (strain DSM 45221 / IAM 15411 / JCM 23193 / KCTC 12865 / 04OKA010-24)</name>
    <dbReference type="NCBI Taxonomy" id="583355"/>
    <lineage>
        <taxon>Bacteria</taxon>
        <taxon>Pseudomonadati</taxon>
        <taxon>Verrucomicrobiota</taxon>
        <taxon>Opitutia</taxon>
        <taxon>Puniceicoccales</taxon>
        <taxon>Coraliomargaritaceae</taxon>
        <taxon>Coraliomargarita</taxon>
    </lineage>
</organism>
<keyword evidence="1" id="KW-0812">Transmembrane</keyword>
<dbReference type="Proteomes" id="UP000000925">
    <property type="component" value="Chromosome"/>
</dbReference>
<sequence length="199" mass="21540">MKKHLTLLSLIFSTVCAWGNISINWTMPDLSDEIYQQGGTALLPANSVWQLIWTPDNAISAFDATDPFNPHSSEILLEELRNADAGYIFGQGGSYDGTNFGVGEDGLVGGYVYTRVFDYTGDTSSFNLVDLDGMYYAESEVAGALQKTDAPTFGPATLHVPFDGANSVDQQFVVPESSAYALILGLVGLSFGVCRRSRR</sequence>
<feature type="chain" id="PRO_5003070965" description="PEP-CTERM protein-sorting domain-containing protein" evidence="2">
    <location>
        <begin position="18"/>
        <end position="199"/>
    </location>
</feature>
<feature type="signal peptide" evidence="2">
    <location>
        <begin position="1"/>
        <end position="17"/>
    </location>
</feature>